<accession>A0A9X5EAF1</accession>
<evidence type="ECO:0000313" key="2">
    <source>
        <dbReference type="EMBL" id="NHC38212.1"/>
    </source>
</evidence>
<feature type="transmembrane region" description="Helical" evidence="1">
    <location>
        <begin position="72"/>
        <end position="91"/>
    </location>
</feature>
<dbReference type="InterPro" id="IPR029058">
    <property type="entry name" value="AB_hydrolase_fold"/>
</dbReference>
<protein>
    <submittedName>
        <fullName evidence="2">Uncharacterized protein</fullName>
    </submittedName>
</protein>
<keyword evidence="1" id="KW-0812">Transmembrane</keyword>
<dbReference type="EMBL" id="JTJC03000017">
    <property type="protein sequence ID" value="NHC38212.1"/>
    <property type="molecule type" value="Genomic_DNA"/>
</dbReference>
<gene>
    <name evidence="2" type="ORF">QH73_0026925</name>
</gene>
<dbReference type="OrthoDB" id="529979at2"/>
<name>A0A9X5EAF1_9CYAN</name>
<dbReference type="SUPFAM" id="SSF53474">
    <property type="entry name" value="alpha/beta-Hydrolases"/>
    <property type="match status" value="1"/>
</dbReference>
<keyword evidence="1" id="KW-0472">Membrane</keyword>
<dbReference type="AlphaFoldDB" id="A0A9X5EAF1"/>
<sequence length="197" mass="21604">MKVVICAGIHDLHLTQALITTFESSFTPLSQLKETGNLLVYSPPYPYLSLSAVGILQFLHDRLGSPKTAPSLIFLGFSAGVVGALGAAWGWQLMGGKVRAAIAVDGWGVPLFTNFPCYRLSHDYFTHWSSALLGSGNDSFYADPPVEHLVLWRSLPTITGWWVHSDESQWQHRTYLTAAEFLSMLLKRHGDEGVAGG</sequence>
<reference evidence="2 3" key="1">
    <citation type="journal article" date="2015" name="Genome Announc.">
        <title>Draft Genome Sequence of the Terrestrial Cyanobacterium Scytonema millei VB511283, Isolated from Eastern India.</title>
        <authorList>
            <person name="Sen D."/>
            <person name="Chandrababunaidu M.M."/>
            <person name="Singh D."/>
            <person name="Sanghi N."/>
            <person name="Ghorai A."/>
            <person name="Mishra G.P."/>
            <person name="Madduluri M."/>
            <person name="Adhikary S.P."/>
            <person name="Tripathy S."/>
        </authorList>
    </citation>
    <scope>NUCLEOTIDE SEQUENCE [LARGE SCALE GENOMIC DNA]</scope>
    <source>
        <strain evidence="2 3">VB511283</strain>
    </source>
</reference>
<feature type="transmembrane region" description="Helical" evidence="1">
    <location>
        <begin position="44"/>
        <end position="60"/>
    </location>
</feature>
<dbReference type="Proteomes" id="UP000031532">
    <property type="component" value="Unassembled WGS sequence"/>
</dbReference>
<evidence type="ECO:0000313" key="3">
    <source>
        <dbReference type="Proteomes" id="UP000031532"/>
    </source>
</evidence>
<organism evidence="2 3">
    <name type="scientific">Scytonema millei VB511283</name>
    <dbReference type="NCBI Taxonomy" id="1245923"/>
    <lineage>
        <taxon>Bacteria</taxon>
        <taxon>Bacillati</taxon>
        <taxon>Cyanobacteriota</taxon>
        <taxon>Cyanophyceae</taxon>
        <taxon>Nostocales</taxon>
        <taxon>Scytonemataceae</taxon>
        <taxon>Scytonema</taxon>
    </lineage>
</organism>
<keyword evidence="1" id="KW-1133">Transmembrane helix</keyword>
<keyword evidence="3" id="KW-1185">Reference proteome</keyword>
<proteinExistence type="predicted"/>
<evidence type="ECO:0000256" key="1">
    <source>
        <dbReference type="SAM" id="Phobius"/>
    </source>
</evidence>
<dbReference type="RefSeq" id="WP_039713667.1">
    <property type="nucleotide sequence ID" value="NZ_JTJC03000017.1"/>
</dbReference>
<comment type="caution">
    <text evidence="2">The sequence shown here is derived from an EMBL/GenBank/DDBJ whole genome shotgun (WGS) entry which is preliminary data.</text>
</comment>